<dbReference type="PANTHER" id="PTHR23502">
    <property type="entry name" value="MAJOR FACILITATOR SUPERFAMILY"/>
    <property type="match status" value="1"/>
</dbReference>
<feature type="transmembrane region" description="Helical" evidence="7">
    <location>
        <begin position="286"/>
        <end position="307"/>
    </location>
</feature>
<evidence type="ECO:0000256" key="7">
    <source>
        <dbReference type="SAM" id="Phobius"/>
    </source>
</evidence>
<feature type="transmembrane region" description="Helical" evidence="7">
    <location>
        <begin position="78"/>
        <end position="96"/>
    </location>
</feature>
<feature type="domain" description="Major facilitator superfamily (MFS) profile" evidence="8">
    <location>
        <begin position="42"/>
        <end position="494"/>
    </location>
</feature>
<dbReference type="Pfam" id="PF07690">
    <property type="entry name" value="MFS_1"/>
    <property type="match status" value="1"/>
</dbReference>
<keyword evidence="3 7" id="KW-0812">Transmembrane</keyword>
<feature type="transmembrane region" description="Helical" evidence="7">
    <location>
        <begin position="166"/>
        <end position="191"/>
    </location>
</feature>
<feature type="transmembrane region" description="Helical" evidence="7">
    <location>
        <begin position="373"/>
        <end position="396"/>
    </location>
</feature>
<organism evidence="9 10">
    <name type="scientific">Aspergillus lucknowensis</name>
    <dbReference type="NCBI Taxonomy" id="176173"/>
    <lineage>
        <taxon>Eukaryota</taxon>
        <taxon>Fungi</taxon>
        <taxon>Dikarya</taxon>
        <taxon>Ascomycota</taxon>
        <taxon>Pezizomycotina</taxon>
        <taxon>Eurotiomycetes</taxon>
        <taxon>Eurotiomycetidae</taxon>
        <taxon>Eurotiales</taxon>
        <taxon>Aspergillaceae</taxon>
        <taxon>Aspergillus</taxon>
        <taxon>Aspergillus subgen. Nidulantes</taxon>
    </lineage>
</organism>
<dbReference type="EMBL" id="JBFXLQ010000027">
    <property type="protein sequence ID" value="KAL2866070.1"/>
    <property type="molecule type" value="Genomic_DNA"/>
</dbReference>
<evidence type="ECO:0000256" key="3">
    <source>
        <dbReference type="ARBA" id="ARBA00022692"/>
    </source>
</evidence>
<reference evidence="9 10" key="1">
    <citation type="submission" date="2024-07" db="EMBL/GenBank/DDBJ databases">
        <title>Section-level genome sequencing and comparative genomics of Aspergillus sections Usti and Cavernicolus.</title>
        <authorList>
            <consortium name="Lawrence Berkeley National Laboratory"/>
            <person name="Nybo J.L."/>
            <person name="Vesth T.C."/>
            <person name="Theobald S."/>
            <person name="Frisvad J.C."/>
            <person name="Larsen T.O."/>
            <person name="Kjaerboelling I."/>
            <person name="Rothschild-Mancinelli K."/>
            <person name="Lyhne E.K."/>
            <person name="Kogle M.E."/>
            <person name="Barry K."/>
            <person name="Clum A."/>
            <person name="Na H."/>
            <person name="Ledsgaard L."/>
            <person name="Lin J."/>
            <person name="Lipzen A."/>
            <person name="Kuo A."/>
            <person name="Riley R."/>
            <person name="Mondo S."/>
            <person name="Labutti K."/>
            <person name="Haridas S."/>
            <person name="Pangalinan J."/>
            <person name="Salamov A.A."/>
            <person name="Simmons B.A."/>
            <person name="Magnuson J.K."/>
            <person name="Chen J."/>
            <person name="Drula E."/>
            <person name="Henrissat B."/>
            <person name="Wiebenga A."/>
            <person name="Lubbers R.J."/>
            <person name="Gomes A.C."/>
            <person name="Macurrencykelacurrency M.R."/>
            <person name="Stajich J."/>
            <person name="Grigoriev I.V."/>
            <person name="Mortensen U.H."/>
            <person name="De Vries R.P."/>
            <person name="Baker S.E."/>
            <person name="Andersen M.R."/>
        </authorList>
    </citation>
    <scope>NUCLEOTIDE SEQUENCE [LARGE SCALE GENOMIC DNA]</scope>
    <source>
        <strain evidence="9 10">CBS 449.75</strain>
    </source>
</reference>
<dbReference type="Gene3D" id="1.20.1250.20">
    <property type="entry name" value="MFS general substrate transporter like domains"/>
    <property type="match status" value="1"/>
</dbReference>
<feature type="transmembrane region" description="Helical" evidence="7">
    <location>
        <begin position="402"/>
        <end position="424"/>
    </location>
</feature>
<dbReference type="PANTHER" id="PTHR23502:SF51">
    <property type="entry name" value="QUINIDINE RESISTANCE PROTEIN 1-RELATED"/>
    <property type="match status" value="1"/>
</dbReference>
<accession>A0ABR4LNE9</accession>
<dbReference type="InterPro" id="IPR036259">
    <property type="entry name" value="MFS_trans_sf"/>
</dbReference>
<keyword evidence="5 7" id="KW-0472">Membrane</keyword>
<feature type="transmembrane region" description="Helical" evidence="7">
    <location>
        <begin position="468"/>
        <end position="490"/>
    </location>
</feature>
<keyword evidence="2" id="KW-0813">Transport</keyword>
<evidence type="ECO:0000256" key="1">
    <source>
        <dbReference type="ARBA" id="ARBA00004141"/>
    </source>
</evidence>
<feature type="transmembrane region" description="Helical" evidence="7">
    <location>
        <begin position="40"/>
        <end position="66"/>
    </location>
</feature>
<evidence type="ECO:0000313" key="9">
    <source>
        <dbReference type="EMBL" id="KAL2866070.1"/>
    </source>
</evidence>
<comment type="caution">
    <text evidence="9">The sequence shown here is derived from an EMBL/GenBank/DDBJ whole genome shotgun (WGS) entry which is preliminary data.</text>
</comment>
<feature type="transmembrane region" description="Helical" evidence="7">
    <location>
        <begin position="197"/>
        <end position="216"/>
    </location>
</feature>
<evidence type="ECO:0000256" key="2">
    <source>
        <dbReference type="ARBA" id="ARBA00022448"/>
    </source>
</evidence>
<proteinExistence type="predicted"/>
<feature type="region of interest" description="Disordered" evidence="6">
    <location>
        <begin position="506"/>
        <end position="526"/>
    </location>
</feature>
<dbReference type="RefSeq" id="XP_070885049.1">
    <property type="nucleotide sequence ID" value="XM_071034399.1"/>
</dbReference>
<keyword evidence="4 7" id="KW-1133">Transmembrane helix</keyword>
<evidence type="ECO:0000256" key="5">
    <source>
        <dbReference type="ARBA" id="ARBA00023136"/>
    </source>
</evidence>
<dbReference type="Proteomes" id="UP001610432">
    <property type="component" value="Unassembled WGS sequence"/>
</dbReference>
<evidence type="ECO:0000256" key="4">
    <source>
        <dbReference type="ARBA" id="ARBA00022989"/>
    </source>
</evidence>
<protein>
    <submittedName>
        <fullName evidence="9">MFS general substrate transporter</fullName>
    </submittedName>
</protein>
<gene>
    <name evidence="9" type="ORF">BJX67DRAFT_388765</name>
</gene>
<name>A0ABR4LNE9_9EURO</name>
<evidence type="ECO:0000313" key="10">
    <source>
        <dbReference type="Proteomes" id="UP001610432"/>
    </source>
</evidence>
<evidence type="ECO:0000256" key="6">
    <source>
        <dbReference type="SAM" id="MobiDB-lite"/>
    </source>
</evidence>
<dbReference type="InterPro" id="IPR011701">
    <property type="entry name" value="MFS"/>
</dbReference>
<sequence>MSPLAPEVVDEKAQTNAISEQQSSVQSEAPYSVVPEREKIFLMLLCSFAALISPLAGSIYFPAIVAIADDLDVSIAKINLTITMYLIFQGLAPSVVASLSDTYGRRPPYIACFMIFLGANIGLAVQDSYPALMVLRCLQSSGSSGTVALGSATVADLATRAERGKYIAYASMGITLGPALGPVIGGLLSHFLGWRAIFWFLVIFSGVFGAFLLVFLPETCRAVVGNGSVPPPVWNRSLWQIARSTVWRSSSRTQRPEPAHETIHTRRKRRNPLIAGAMVARDAEAALILIFGGLLFSGYMAVMSTLAPELESRFGFNSIQIGLCYLPFGVGSLTSRFTLGRLLDLNFRREAKRQNLPIEKNKQQDLTNFNIEIARLTITIPFVYASCAFLVAYGWVLQARTSLAAIVIFLFLSGHTATAAFSSLNTLVVDINPETPATAVAANNLFRCLLGAGAVAVAKPLIDRIGIGWAATFVAGLLVVFSPCLWAVYLRGYRWRRGRRERRERLEQAKGNAAKAMTPGETSKAA</sequence>
<feature type="transmembrane region" description="Helical" evidence="7">
    <location>
        <begin position="108"/>
        <end position="126"/>
    </location>
</feature>
<keyword evidence="10" id="KW-1185">Reference proteome</keyword>
<dbReference type="GeneID" id="98149471"/>
<dbReference type="InterPro" id="IPR020846">
    <property type="entry name" value="MFS_dom"/>
</dbReference>
<dbReference type="SUPFAM" id="SSF103473">
    <property type="entry name" value="MFS general substrate transporter"/>
    <property type="match status" value="1"/>
</dbReference>
<dbReference type="PROSITE" id="PS50850">
    <property type="entry name" value="MFS"/>
    <property type="match status" value="1"/>
</dbReference>
<evidence type="ECO:0000259" key="8">
    <source>
        <dbReference type="PROSITE" id="PS50850"/>
    </source>
</evidence>
<comment type="subcellular location">
    <subcellularLocation>
        <location evidence="1">Membrane</location>
        <topology evidence="1">Multi-pass membrane protein</topology>
    </subcellularLocation>
</comment>
<dbReference type="Gene3D" id="1.20.1720.10">
    <property type="entry name" value="Multidrug resistance protein D"/>
    <property type="match status" value="1"/>
</dbReference>